<name>A0AAV1UTW6_9STRA</name>
<reference evidence="2" key="1">
    <citation type="submission" date="2024-01" db="EMBL/GenBank/DDBJ databases">
        <authorList>
            <person name="Webb A."/>
        </authorList>
    </citation>
    <scope>NUCLEOTIDE SEQUENCE</scope>
    <source>
        <strain evidence="2">Pm1</strain>
    </source>
</reference>
<dbReference type="AlphaFoldDB" id="A0AAV1UTW6"/>
<gene>
    <name evidence="2" type="ORF">PM001_LOCUS23116</name>
</gene>
<feature type="region of interest" description="Disordered" evidence="1">
    <location>
        <begin position="14"/>
        <end position="81"/>
    </location>
</feature>
<feature type="compositionally biased region" description="Acidic residues" evidence="1">
    <location>
        <begin position="60"/>
        <end position="71"/>
    </location>
</feature>
<proteinExistence type="predicted"/>
<dbReference type="Proteomes" id="UP001162060">
    <property type="component" value="Unassembled WGS sequence"/>
</dbReference>
<accession>A0AAV1UTW6</accession>
<feature type="compositionally biased region" description="Polar residues" evidence="1">
    <location>
        <begin position="26"/>
        <end position="37"/>
    </location>
</feature>
<dbReference type="EMBL" id="CAKLBY020000228">
    <property type="protein sequence ID" value="CAK7937966.1"/>
    <property type="molecule type" value="Genomic_DNA"/>
</dbReference>
<feature type="compositionally biased region" description="Low complexity" evidence="1">
    <location>
        <begin position="72"/>
        <end position="81"/>
    </location>
</feature>
<organism evidence="2 3">
    <name type="scientific">Peronospora matthiolae</name>
    <dbReference type="NCBI Taxonomy" id="2874970"/>
    <lineage>
        <taxon>Eukaryota</taxon>
        <taxon>Sar</taxon>
        <taxon>Stramenopiles</taxon>
        <taxon>Oomycota</taxon>
        <taxon>Peronosporomycetes</taxon>
        <taxon>Peronosporales</taxon>
        <taxon>Peronosporaceae</taxon>
        <taxon>Peronospora</taxon>
    </lineage>
</organism>
<protein>
    <submittedName>
        <fullName evidence="2">Uncharacterized protein</fullName>
    </submittedName>
</protein>
<evidence type="ECO:0000313" key="2">
    <source>
        <dbReference type="EMBL" id="CAK7937966.1"/>
    </source>
</evidence>
<sequence length="582" mass="63771">MPCLITVSNLATGDSTQTARHFDKSVPTSDNDWSESSLGRAHLVTEAAADTEDRDLVGDNSEDSSDSDEVPVSDSSTTSAASTTMLESMKAAFKLGSVLNATSTITPTYTNWVGNALNSSTSSGCWRRAHIAKTCPHGYESKLGTCWMRCPYSYPVECGLECLRQNDQCALALFSKVAAVVQTSMGLSSWSVYGNMAKWSKGFKHAFRCTKYMISLTKSLVKFIRYWRVSAPETTNEEILQVMYQIDNVIIDIPVTIAYCRGGKVSDGVKFADSLLTTVEYLLREVLYYGTELITNWDTFAGLMKNITLGDSIASLNKTDISSLKSALKSSSTCGYDMKRLLDRTWMTVAELRRLNPEISKDDIRVIMSESNLVLNDIPIATNNCMVELLAETFGVIVEDLTESGTSRNGTYLTATEYAVFIADRAIAFWSIWDPFYLSSIISEYFEPLCSPTEFIGEIDDGDVTMALGMSIVQDVFRNSDGLWTKVGDGSITITFKSVDIEDVTVNIKSGGDKIDEVDVPAGETVTWQSNVAALGGKTLYLNRWRPGFLGIPATAGGSMLLWIPRSTQGGSLQLTAMLNKS</sequence>
<comment type="caution">
    <text evidence="2">The sequence shown here is derived from an EMBL/GenBank/DDBJ whole genome shotgun (WGS) entry which is preliminary data.</text>
</comment>
<evidence type="ECO:0000313" key="3">
    <source>
        <dbReference type="Proteomes" id="UP001162060"/>
    </source>
</evidence>
<evidence type="ECO:0000256" key="1">
    <source>
        <dbReference type="SAM" id="MobiDB-lite"/>
    </source>
</evidence>